<dbReference type="RefSeq" id="WP_126535774.1">
    <property type="nucleotide sequence ID" value="NZ_BSPM01000008.1"/>
</dbReference>
<evidence type="ECO:0000256" key="1">
    <source>
        <dbReference type="SAM" id="MobiDB-lite"/>
    </source>
</evidence>
<proteinExistence type="predicted"/>
<accession>A0A4R6RKP9</accession>
<comment type="caution">
    <text evidence="3">The sequence shown here is derived from an EMBL/GenBank/DDBJ whole genome shotgun (WGS) entry which is preliminary data.</text>
</comment>
<evidence type="ECO:0000256" key="2">
    <source>
        <dbReference type="SAM" id="SignalP"/>
    </source>
</evidence>
<dbReference type="Proteomes" id="UP000294547">
    <property type="component" value="Unassembled WGS sequence"/>
</dbReference>
<gene>
    <name evidence="3" type="ORF">EDD54_1130</name>
</gene>
<evidence type="ECO:0000313" key="4">
    <source>
        <dbReference type="Proteomes" id="UP000294547"/>
    </source>
</evidence>
<feature type="chain" id="PRO_5020971282" description="DUF2946 family protein" evidence="2">
    <location>
        <begin position="32"/>
        <end position="123"/>
    </location>
</feature>
<feature type="signal peptide" evidence="2">
    <location>
        <begin position="1"/>
        <end position="31"/>
    </location>
</feature>
<sequence length="123" mass="11919">MREASTRLVRTWAAILVAYALLLGALAPAFAGPGAVAPPAGVICGTLPAGPADTPAPGGADHGKVCCILCTVAGPPLLPAPIVVPARRAPAVLPLVILPSRAPIAAGPPAASPGRPRAPPVAA</sequence>
<feature type="compositionally biased region" description="Low complexity" evidence="1">
    <location>
        <begin position="103"/>
        <end position="115"/>
    </location>
</feature>
<reference evidence="3 4" key="1">
    <citation type="submission" date="2019-03" db="EMBL/GenBank/DDBJ databases">
        <title>Genomic Encyclopedia of Type Strains, Phase IV (KMG-IV): sequencing the most valuable type-strain genomes for metagenomic binning, comparative biology and taxonomic classification.</title>
        <authorList>
            <person name="Goeker M."/>
        </authorList>
    </citation>
    <scope>NUCLEOTIDE SEQUENCE [LARGE SCALE GENOMIC DNA]</scope>
    <source>
        <strain evidence="3 4">DSM 102969</strain>
    </source>
</reference>
<keyword evidence="4" id="KW-1185">Reference proteome</keyword>
<keyword evidence="2" id="KW-0732">Signal</keyword>
<feature type="region of interest" description="Disordered" evidence="1">
    <location>
        <begin position="103"/>
        <end position="123"/>
    </location>
</feature>
<protein>
    <recommendedName>
        <fullName evidence="5">DUF2946 family protein</fullName>
    </recommendedName>
</protein>
<evidence type="ECO:0008006" key="5">
    <source>
        <dbReference type="Google" id="ProtNLM"/>
    </source>
</evidence>
<dbReference type="EMBL" id="SNXY01000006">
    <property type="protein sequence ID" value="TDP87241.1"/>
    <property type="molecule type" value="Genomic_DNA"/>
</dbReference>
<organism evidence="3 4">
    <name type="scientific">Oharaeibacter diazotrophicus</name>
    <dbReference type="NCBI Taxonomy" id="1920512"/>
    <lineage>
        <taxon>Bacteria</taxon>
        <taxon>Pseudomonadati</taxon>
        <taxon>Pseudomonadota</taxon>
        <taxon>Alphaproteobacteria</taxon>
        <taxon>Hyphomicrobiales</taxon>
        <taxon>Pleomorphomonadaceae</taxon>
        <taxon>Oharaeibacter</taxon>
    </lineage>
</organism>
<dbReference type="AlphaFoldDB" id="A0A4R6RKP9"/>
<evidence type="ECO:0000313" key="3">
    <source>
        <dbReference type="EMBL" id="TDP87241.1"/>
    </source>
</evidence>
<name>A0A4R6RKP9_9HYPH</name>